<dbReference type="Gene3D" id="1.20.58.2200">
    <property type="match status" value="1"/>
</dbReference>
<feature type="transmembrane region" description="Helical" evidence="2">
    <location>
        <begin position="21"/>
        <end position="43"/>
    </location>
</feature>
<dbReference type="AlphaFoldDB" id="A0A7Y7WB88"/>
<accession>A0A7Y7WB88</accession>
<dbReference type="InterPro" id="IPR020011">
    <property type="entry name" value="FimV_C"/>
</dbReference>
<name>A0A7Y7WB88_9PSED</name>
<dbReference type="InterPro" id="IPR018392">
    <property type="entry name" value="LysM"/>
</dbReference>
<dbReference type="Gene3D" id="3.10.350.10">
    <property type="entry name" value="LysM domain"/>
    <property type="match status" value="1"/>
</dbReference>
<evidence type="ECO:0000313" key="4">
    <source>
        <dbReference type="EMBL" id="NWB45981.1"/>
    </source>
</evidence>
<keyword evidence="2" id="KW-1133">Transmembrane helix</keyword>
<keyword evidence="1" id="KW-0175">Coiled coil</keyword>
<feature type="transmembrane region" description="Helical" evidence="2">
    <location>
        <begin position="353"/>
        <end position="372"/>
    </location>
</feature>
<dbReference type="RefSeq" id="WP_177143539.1">
    <property type="nucleotide sequence ID" value="NZ_JACAPU010000007.1"/>
</dbReference>
<evidence type="ECO:0000259" key="3">
    <source>
        <dbReference type="PROSITE" id="PS51782"/>
    </source>
</evidence>
<organism evidence="4 5">
    <name type="scientific">Pseudomonas gingeri</name>
    <dbReference type="NCBI Taxonomy" id="117681"/>
    <lineage>
        <taxon>Bacteria</taxon>
        <taxon>Pseudomonadati</taxon>
        <taxon>Pseudomonadota</taxon>
        <taxon>Gammaproteobacteria</taxon>
        <taxon>Pseudomonadales</taxon>
        <taxon>Pseudomonadaceae</taxon>
        <taxon>Pseudomonas</taxon>
    </lineage>
</organism>
<feature type="coiled-coil region" evidence="1">
    <location>
        <begin position="257"/>
        <end position="325"/>
    </location>
</feature>
<dbReference type="PROSITE" id="PS51782">
    <property type="entry name" value="LYSM"/>
    <property type="match status" value="1"/>
</dbReference>
<dbReference type="InterPro" id="IPR057840">
    <property type="entry name" value="FimV_N"/>
</dbReference>
<evidence type="ECO:0000256" key="1">
    <source>
        <dbReference type="SAM" id="Coils"/>
    </source>
</evidence>
<dbReference type="Proteomes" id="UP000582981">
    <property type="component" value="Unassembled WGS sequence"/>
</dbReference>
<sequence length="749" mass="79406">MLESLQSALRCSIGKSTLTRARLLAMLAGGLLYSALAPAMGLGDITLHSALNQPLNAEIALIEPGDLADGELSVSLATPEEFSRAGVERVFFLNDLRFTPVLRGNSSVIQVQSNKPVSEPFLNFLVQVNRPNGRLLREYTVLLDPPGNLPAGYSLPARSAAPEQPASVANIPPPPALQGKHYTVVKGDNPWVIAKRLREAGSQASVNELSQGIRALNPGSDRLRVGQSLLLPDVAVVATPASSGAPTLAVAATATAAAATQNAVAAVTETAQNAEELAKAALENQQLQKTVEDLQVRLKAQDEMIASSQKQSVELQTQLAELKTKAAAPAPAVVAAPVVLPTPATETVDGPNWLLWGAVLLLIALLAVAFILRRNRQQAEQAPGAVPPVAPPPEPMVSRVVTPAQPTKAATPAPTRIEPVVAPAVVASRQSSEVPDALEGVSIYIAYGRFSEAAGILREAMLKEPERTDLHLRLLDVLAQQGDSAAYATEERKLLEAGFNESALQELRAKYPKLQSAAAAPVQAPTPAAASPAAVLAAAGAVAAATPVLAAHWNEPAEETTATAPVADKPLEDEFQLNLDDLSMDADWDLVSPFDNTPHPRSKTAEEPVLPVELEPEPEPIFTKSFNELPEVFEMPDEQFLSDFSELESEPAPAPVGEVELSLPEGGDSLDDAFLDGFMSDSEPLDIEPLEVDFDSLELEQASASKLERAQTCINVGDLDHASQLLLELLREGDEPLKQTARSLLASIR</sequence>
<keyword evidence="2" id="KW-0472">Membrane</keyword>
<dbReference type="Pfam" id="PF25800">
    <property type="entry name" value="FimV_N"/>
    <property type="match status" value="1"/>
</dbReference>
<dbReference type="InterPro" id="IPR036779">
    <property type="entry name" value="LysM_dom_sf"/>
</dbReference>
<dbReference type="CDD" id="cd00118">
    <property type="entry name" value="LysM"/>
    <property type="match status" value="1"/>
</dbReference>
<protein>
    <recommendedName>
        <fullName evidence="3">LysM domain-containing protein</fullName>
    </recommendedName>
</protein>
<comment type="caution">
    <text evidence="4">The sequence shown here is derived from an EMBL/GenBank/DDBJ whole genome shotgun (WGS) entry which is preliminary data.</text>
</comment>
<dbReference type="NCBIfam" id="TIGR03504">
    <property type="entry name" value="FimV_Cterm"/>
    <property type="match status" value="1"/>
</dbReference>
<dbReference type="InterPro" id="IPR038440">
    <property type="entry name" value="FimV_C_sf"/>
</dbReference>
<gene>
    <name evidence="4" type="ORF">HX829_05705</name>
</gene>
<proteinExistence type="predicted"/>
<dbReference type="EMBL" id="JACAPU010000007">
    <property type="protein sequence ID" value="NWB45981.1"/>
    <property type="molecule type" value="Genomic_DNA"/>
</dbReference>
<reference evidence="4 5" key="1">
    <citation type="submission" date="2020-04" db="EMBL/GenBank/DDBJ databases">
        <title>Molecular characterization of pseudomonads from Agaricus bisporus reveal novel blotch 2 pathogens in Western Europe.</title>
        <authorList>
            <person name="Taparia T."/>
            <person name="Krijger M."/>
            <person name="Haynes E."/>
            <person name="Elpinstone J.G."/>
            <person name="Noble R."/>
            <person name="Van Der Wolf J."/>
        </authorList>
    </citation>
    <scope>NUCLEOTIDE SEQUENCE [LARGE SCALE GENOMIC DNA]</scope>
    <source>
        <strain evidence="4 5">F1001</strain>
    </source>
</reference>
<feature type="domain" description="LysM" evidence="3">
    <location>
        <begin position="180"/>
        <end position="231"/>
    </location>
</feature>
<evidence type="ECO:0000313" key="5">
    <source>
        <dbReference type="Proteomes" id="UP000582981"/>
    </source>
</evidence>
<evidence type="ECO:0000256" key="2">
    <source>
        <dbReference type="SAM" id="Phobius"/>
    </source>
</evidence>
<keyword evidence="2" id="KW-0812">Transmembrane</keyword>